<evidence type="ECO:0000313" key="3">
    <source>
        <dbReference type="Proteomes" id="UP001374535"/>
    </source>
</evidence>
<accession>A0AAQ3SEN4</accession>
<dbReference type="Proteomes" id="UP001374535">
    <property type="component" value="Chromosome 1"/>
</dbReference>
<sequence length="427" mass="46735">MTKFEVRVPDKTGLRGQCGNWAYGPGETGLLGPGETGLMGPVWKLSLGANVETGLRGEASWVTRPVWKLGLGASVETGLRGHAETGLRGQCRNWTLGPVWKLGLGASVEIGLRGHVKTGLLGPGELGLGAKARLGLGVVDSLASFTIVMVNQDEDNGRMEEHTLDRMKRSLRIQEIFSRESVTENRPSRQPPDVTLMPPGDLPLIAQPPGARGPSPDGLPLIANLPRVYARVPTPRIWPPSGKLGLWASENWAWGPVWKLGLVGQCRNWAYGPMYKLDLWASVETGLRGHVETGHMCQMKLGLWAGVESGLRGQCRNWAYGPVKTGLGGQVSWALGPMWKLGLVGQKLGLVGQYGNWALGATIETGLRGPPIWKLGLWANMTIKLRGPVWKLGFANFENLEIRRRRVVIFTKLPQVFLWHSWKRGWA</sequence>
<keyword evidence="3" id="KW-1185">Reference proteome</keyword>
<evidence type="ECO:0000313" key="2">
    <source>
        <dbReference type="EMBL" id="WVZ25294.1"/>
    </source>
</evidence>
<feature type="region of interest" description="Disordered" evidence="1">
    <location>
        <begin position="180"/>
        <end position="199"/>
    </location>
</feature>
<protein>
    <submittedName>
        <fullName evidence="2">Uncharacterized protein</fullName>
    </submittedName>
</protein>
<dbReference type="EMBL" id="CP144700">
    <property type="protein sequence ID" value="WVZ25294.1"/>
    <property type="molecule type" value="Genomic_DNA"/>
</dbReference>
<organism evidence="2 3">
    <name type="scientific">Vigna mungo</name>
    <name type="common">Black gram</name>
    <name type="synonym">Phaseolus mungo</name>
    <dbReference type="NCBI Taxonomy" id="3915"/>
    <lineage>
        <taxon>Eukaryota</taxon>
        <taxon>Viridiplantae</taxon>
        <taxon>Streptophyta</taxon>
        <taxon>Embryophyta</taxon>
        <taxon>Tracheophyta</taxon>
        <taxon>Spermatophyta</taxon>
        <taxon>Magnoliopsida</taxon>
        <taxon>eudicotyledons</taxon>
        <taxon>Gunneridae</taxon>
        <taxon>Pentapetalae</taxon>
        <taxon>rosids</taxon>
        <taxon>fabids</taxon>
        <taxon>Fabales</taxon>
        <taxon>Fabaceae</taxon>
        <taxon>Papilionoideae</taxon>
        <taxon>50 kb inversion clade</taxon>
        <taxon>NPAAA clade</taxon>
        <taxon>indigoferoid/millettioid clade</taxon>
        <taxon>Phaseoleae</taxon>
        <taxon>Vigna</taxon>
    </lineage>
</organism>
<reference evidence="2 3" key="1">
    <citation type="journal article" date="2023" name="Life. Sci Alliance">
        <title>Evolutionary insights into 3D genome organization and epigenetic landscape of Vigna mungo.</title>
        <authorList>
            <person name="Junaid A."/>
            <person name="Singh B."/>
            <person name="Bhatia S."/>
        </authorList>
    </citation>
    <scope>NUCLEOTIDE SEQUENCE [LARGE SCALE GENOMIC DNA]</scope>
    <source>
        <strain evidence="2">Urdbean</strain>
    </source>
</reference>
<name>A0AAQ3SEN4_VIGMU</name>
<evidence type="ECO:0000256" key="1">
    <source>
        <dbReference type="SAM" id="MobiDB-lite"/>
    </source>
</evidence>
<gene>
    <name evidence="2" type="ORF">V8G54_003838</name>
</gene>
<proteinExistence type="predicted"/>
<dbReference type="AlphaFoldDB" id="A0AAQ3SEN4"/>